<evidence type="ECO:0000313" key="2">
    <source>
        <dbReference type="Proteomes" id="UP000050525"/>
    </source>
</evidence>
<protein>
    <submittedName>
        <fullName evidence="1">Uncharacterized protein</fullName>
    </submittedName>
</protein>
<proteinExistence type="predicted"/>
<sequence>MFRIASFGENGNVSVFAVLAWSCIQDAQSGVTIAQELQRSGTGVPEIGKRSRLSSSTCPRSNNKLRSAERVLLCLCFAATPVGVSTRPYLGWFQPHIIEGLCAYC</sequence>
<dbReference type="EMBL" id="AKHW03001485">
    <property type="protein sequence ID" value="KYO41990.1"/>
    <property type="molecule type" value="Genomic_DNA"/>
</dbReference>
<accession>A0A151NZC7</accession>
<name>A0A151NZC7_ALLMI</name>
<dbReference type="AlphaFoldDB" id="A0A151NZC7"/>
<comment type="caution">
    <text evidence="1">The sequence shown here is derived from an EMBL/GenBank/DDBJ whole genome shotgun (WGS) entry which is preliminary data.</text>
</comment>
<organism evidence="1 2">
    <name type="scientific">Alligator mississippiensis</name>
    <name type="common">American alligator</name>
    <dbReference type="NCBI Taxonomy" id="8496"/>
    <lineage>
        <taxon>Eukaryota</taxon>
        <taxon>Metazoa</taxon>
        <taxon>Chordata</taxon>
        <taxon>Craniata</taxon>
        <taxon>Vertebrata</taxon>
        <taxon>Euteleostomi</taxon>
        <taxon>Archelosauria</taxon>
        <taxon>Archosauria</taxon>
        <taxon>Crocodylia</taxon>
        <taxon>Alligatoridae</taxon>
        <taxon>Alligatorinae</taxon>
        <taxon>Alligator</taxon>
    </lineage>
</organism>
<evidence type="ECO:0000313" key="1">
    <source>
        <dbReference type="EMBL" id="KYO41990.1"/>
    </source>
</evidence>
<dbReference type="Proteomes" id="UP000050525">
    <property type="component" value="Unassembled WGS sequence"/>
</dbReference>
<keyword evidence="2" id="KW-1185">Reference proteome</keyword>
<gene>
    <name evidence="1" type="ORF">Y1Q_0002647</name>
</gene>
<reference evidence="1 2" key="1">
    <citation type="journal article" date="2012" name="Genome Biol.">
        <title>Sequencing three crocodilian genomes to illuminate the evolution of archosaurs and amniotes.</title>
        <authorList>
            <person name="St John J.A."/>
            <person name="Braun E.L."/>
            <person name="Isberg S.R."/>
            <person name="Miles L.G."/>
            <person name="Chong A.Y."/>
            <person name="Gongora J."/>
            <person name="Dalzell P."/>
            <person name="Moran C."/>
            <person name="Bed'hom B."/>
            <person name="Abzhanov A."/>
            <person name="Burgess S.C."/>
            <person name="Cooksey A.M."/>
            <person name="Castoe T.A."/>
            <person name="Crawford N.G."/>
            <person name="Densmore L.D."/>
            <person name="Drew J.C."/>
            <person name="Edwards S.V."/>
            <person name="Faircloth B.C."/>
            <person name="Fujita M.K."/>
            <person name="Greenwold M.J."/>
            <person name="Hoffmann F.G."/>
            <person name="Howard J.M."/>
            <person name="Iguchi T."/>
            <person name="Janes D.E."/>
            <person name="Khan S.Y."/>
            <person name="Kohno S."/>
            <person name="de Koning A.J."/>
            <person name="Lance S.L."/>
            <person name="McCarthy F.M."/>
            <person name="McCormack J.E."/>
            <person name="Merchant M.E."/>
            <person name="Peterson D.G."/>
            <person name="Pollock D.D."/>
            <person name="Pourmand N."/>
            <person name="Raney B.J."/>
            <person name="Roessler K.A."/>
            <person name="Sanford J.R."/>
            <person name="Sawyer R.H."/>
            <person name="Schmidt C.J."/>
            <person name="Triplett E.W."/>
            <person name="Tuberville T.D."/>
            <person name="Venegas-Anaya M."/>
            <person name="Howard J.T."/>
            <person name="Jarvis E.D."/>
            <person name="Guillette L.J.Jr."/>
            <person name="Glenn T.C."/>
            <person name="Green R.E."/>
            <person name="Ray D.A."/>
        </authorList>
    </citation>
    <scope>NUCLEOTIDE SEQUENCE [LARGE SCALE GENOMIC DNA]</scope>
    <source>
        <strain evidence="1">KSC_2009_1</strain>
    </source>
</reference>